<keyword evidence="2" id="KW-1185">Reference proteome</keyword>
<dbReference type="Proteomes" id="UP000678393">
    <property type="component" value="Unassembled WGS sequence"/>
</dbReference>
<name>A0A8S3YKC0_9EUPU</name>
<reference evidence="1" key="1">
    <citation type="submission" date="2021-04" db="EMBL/GenBank/DDBJ databases">
        <authorList>
            <consortium name="Molecular Ecology Group"/>
        </authorList>
    </citation>
    <scope>NUCLEOTIDE SEQUENCE</scope>
</reference>
<dbReference type="EMBL" id="CAJHNH020000313">
    <property type="protein sequence ID" value="CAG5116858.1"/>
    <property type="molecule type" value="Genomic_DNA"/>
</dbReference>
<sequence>NRYEPPPEFPLTSFYSGIVHHLSGPSEGGSHLGRPKTTLAFTAPLGFVPPNDSRAC</sequence>
<proteinExistence type="predicted"/>
<gene>
    <name evidence="1" type="ORF">CUNI_LOCUS2416</name>
</gene>
<organism evidence="1 2">
    <name type="scientific">Candidula unifasciata</name>
    <dbReference type="NCBI Taxonomy" id="100452"/>
    <lineage>
        <taxon>Eukaryota</taxon>
        <taxon>Metazoa</taxon>
        <taxon>Spiralia</taxon>
        <taxon>Lophotrochozoa</taxon>
        <taxon>Mollusca</taxon>
        <taxon>Gastropoda</taxon>
        <taxon>Heterobranchia</taxon>
        <taxon>Euthyneura</taxon>
        <taxon>Panpulmonata</taxon>
        <taxon>Eupulmonata</taxon>
        <taxon>Stylommatophora</taxon>
        <taxon>Helicina</taxon>
        <taxon>Helicoidea</taxon>
        <taxon>Geomitridae</taxon>
        <taxon>Candidula</taxon>
    </lineage>
</organism>
<protein>
    <submittedName>
        <fullName evidence="1">Uncharacterized protein</fullName>
    </submittedName>
</protein>
<evidence type="ECO:0000313" key="1">
    <source>
        <dbReference type="EMBL" id="CAG5116858.1"/>
    </source>
</evidence>
<feature type="non-terminal residue" evidence="1">
    <location>
        <position position="1"/>
    </location>
</feature>
<evidence type="ECO:0000313" key="2">
    <source>
        <dbReference type="Proteomes" id="UP000678393"/>
    </source>
</evidence>
<comment type="caution">
    <text evidence="1">The sequence shown here is derived from an EMBL/GenBank/DDBJ whole genome shotgun (WGS) entry which is preliminary data.</text>
</comment>
<dbReference type="AlphaFoldDB" id="A0A8S3YKC0"/>
<accession>A0A8S3YKC0</accession>
<dbReference type="OrthoDB" id="6057576at2759"/>